<keyword evidence="1" id="KW-1133">Transmembrane helix</keyword>
<dbReference type="EMBL" id="CAJNOL010003441">
    <property type="protein sequence ID" value="CAF1562767.1"/>
    <property type="molecule type" value="Genomic_DNA"/>
</dbReference>
<sequence length="252" mass="28913">MFGLLFIILIAADIGFALECRTDCSLGPYNFSQAFNIPDGRCRQRKLGDVCGTDIQLRYDTSSYNVQFNILMSSSDSIYISSGPYLSYSIDYQCTKGTDCVVSYVKNRINEMTNRNYNARAIYDEIAPIIKNPFRNSSIECYNIRQEPIICSTDYTCNLNYNQRENKFRSLGCNLNREPKVFVYDGGSYTSFQIDCNRNLCNNEETFSQIKYVLSNYGLTDANGRRIANGNKQMVSLLLMSSTLIFIMFYFF</sequence>
<name>A0A815XWV3_9BILA</name>
<keyword evidence="2" id="KW-0732">Signal</keyword>
<evidence type="ECO:0000313" key="3">
    <source>
        <dbReference type="EMBL" id="CAF1285020.1"/>
    </source>
</evidence>
<dbReference type="AlphaFoldDB" id="A0A815XWV3"/>
<keyword evidence="5" id="KW-1185">Reference proteome</keyword>
<reference evidence="4" key="1">
    <citation type="submission" date="2021-02" db="EMBL/GenBank/DDBJ databases">
        <authorList>
            <person name="Nowell W R."/>
        </authorList>
    </citation>
    <scope>NUCLEOTIDE SEQUENCE</scope>
</reference>
<feature type="transmembrane region" description="Helical" evidence="1">
    <location>
        <begin position="234"/>
        <end position="251"/>
    </location>
</feature>
<evidence type="ECO:0000256" key="2">
    <source>
        <dbReference type="SAM" id="SignalP"/>
    </source>
</evidence>
<evidence type="ECO:0000313" key="5">
    <source>
        <dbReference type="Proteomes" id="UP000663870"/>
    </source>
</evidence>
<organism evidence="4 5">
    <name type="scientific">Rotaria sordida</name>
    <dbReference type="NCBI Taxonomy" id="392033"/>
    <lineage>
        <taxon>Eukaryota</taxon>
        <taxon>Metazoa</taxon>
        <taxon>Spiralia</taxon>
        <taxon>Gnathifera</taxon>
        <taxon>Rotifera</taxon>
        <taxon>Eurotatoria</taxon>
        <taxon>Bdelloidea</taxon>
        <taxon>Philodinida</taxon>
        <taxon>Philodinidae</taxon>
        <taxon>Rotaria</taxon>
    </lineage>
</organism>
<dbReference type="EMBL" id="CAJNOH010002292">
    <property type="protein sequence ID" value="CAF1285020.1"/>
    <property type="molecule type" value="Genomic_DNA"/>
</dbReference>
<evidence type="ECO:0000256" key="1">
    <source>
        <dbReference type="SAM" id="Phobius"/>
    </source>
</evidence>
<gene>
    <name evidence="4" type="ORF">JXQ802_LOCUS44497</name>
    <name evidence="3" type="ORF">PYM288_LOCUS29085</name>
</gene>
<dbReference type="Proteomes" id="UP000663870">
    <property type="component" value="Unassembled WGS sequence"/>
</dbReference>
<feature type="signal peptide" evidence="2">
    <location>
        <begin position="1"/>
        <end position="17"/>
    </location>
</feature>
<comment type="caution">
    <text evidence="4">The sequence shown here is derived from an EMBL/GenBank/DDBJ whole genome shotgun (WGS) entry which is preliminary data.</text>
</comment>
<evidence type="ECO:0000313" key="4">
    <source>
        <dbReference type="EMBL" id="CAF1562767.1"/>
    </source>
</evidence>
<accession>A0A815XWV3</accession>
<keyword evidence="1" id="KW-0472">Membrane</keyword>
<keyword evidence="1" id="KW-0812">Transmembrane</keyword>
<dbReference type="Proteomes" id="UP000663854">
    <property type="component" value="Unassembled WGS sequence"/>
</dbReference>
<feature type="chain" id="PRO_5036412486" evidence="2">
    <location>
        <begin position="18"/>
        <end position="252"/>
    </location>
</feature>
<proteinExistence type="predicted"/>
<protein>
    <submittedName>
        <fullName evidence="4">Uncharacterized protein</fullName>
    </submittedName>
</protein>